<dbReference type="InterPro" id="IPR011016">
    <property type="entry name" value="Znf_RING-CH"/>
</dbReference>
<evidence type="ECO:0000256" key="1">
    <source>
        <dbReference type="ARBA" id="ARBA00004141"/>
    </source>
</evidence>
<keyword evidence="4" id="KW-0863">Zinc-finger</keyword>
<evidence type="ECO:0000256" key="7">
    <source>
        <dbReference type="ARBA" id="ARBA00023136"/>
    </source>
</evidence>
<evidence type="ECO:0000256" key="11">
    <source>
        <dbReference type="ARBA" id="ARBA00043231"/>
    </source>
</evidence>
<evidence type="ECO:0000256" key="12">
    <source>
        <dbReference type="SAM" id="MobiDB-lite"/>
    </source>
</evidence>
<keyword evidence="16" id="KW-1185">Reference proteome</keyword>
<gene>
    <name evidence="15" type="ORF">DGUA_6G018673</name>
</gene>
<evidence type="ECO:0000256" key="6">
    <source>
        <dbReference type="ARBA" id="ARBA00022989"/>
    </source>
</evidence>
<feature type="transmembrane region" description="Helical" evidence="13">
    <location>
        <begin position="283"/>
        <end position="302"/>
    </location>
</feature>
<dbReference type="InterPro" id="IPR013083">
    <property type="entry name" value="Znf_RING/FYVE/PHD"/>
</dbReference>
<keyword evidence="5" id="KW-0862">Zinc</keyword>
<feature type="transmembrane region" description="Helical" evidence="13">
    <location>
        <begin position="308"/>
        <end position="325"/>
    </location>
</feature>
<dbReference type="OrthoDB" id="5817083at2759"/>
<evidence type="ECO:0000256" key="8">
    <source>
        <dbReference type="ARBA" id="ARBA00040151"/>
    </source>
</evidence>
<dbReference type="Gene3D" id="3.30.40.10">
    <property type="entry name" value="Zinc/RING finger domain, C3HC4 (zinc finger)"/>
    <property type="match status" value="1"/>
</dbReference>
<organism evidence="15 16">
    <name type="scientific">Drosophila guanche</name>
    <name type="common">Fruit fly</name>
    <dbReference type="NCBI Taxonomy" id="7266"/>
    <lineage>
        <taxon>Eukaryota</taxon>
        <taxon>Metazoa</taxon>
        <taxon>Ecdysozoa</taxon>
        <taxon>Arthropoda</taxon>
        <taxon>Hexapoda</taxon>
        <taxon>Insecta</taxon>
        <taxon>Pterygota</taxon>
        <taxon>Neoptera</taxon>
        <taxon>Endopterygota</taxon>
        <taxon>Diptera</taxon>
        <taxon>Brachycera</taxon>
        <taxon>Muscomorpha</taxon>
        <taxon>Ephydroidea</taxon>
        <taxon>Drosophilidae</taxon>
        <taxon>Drosophila</taxon>
        <taxon>Sophophora</taxon>
    </lineage>
</organism>
<feature type="domain" description="RING-CH-type" evidence="14">
    <location>
        <begin position="57"/>
        <end position="130"/>
    </location>
</feature>
<keyword evidence="7 13" id="KW-0472">Membrane</keyword>
<keyword evidence="6 13" id="KW-1133">Transmembrane helix</keyword>
<evidence type="ECO:0000256" key="2">
    <source>
        <dbReference type="ARBA" id="ARBA00022692"/>
    </source>
</evidence>
<dbReference type="Proteomes" id="UP000268350">
    <property type="component" value="Unassembled WGS sequence"/>
</dbReference>
<evidence type="ECO:0000313" key="15">
    <source>
        <dbReference type="EMBL" id="SPP88879.1"/>
    </source>
</evidence>
<evidence type="ECO:0000256" key="4">
    <source>
        <dbReference type="ARBA" id="ARBA00022771"/>
    </source>
</evidence>
<feature type="region of interest" description="Disordered" evidence="12">
    <location>
        <begin position="1"/>
        <end position="28"/>
    </location>
</feature>
<dbReference type="Pfam" id="PF12906">
    <property type="entry name" value="RINGv"/>
    <property type="match status" value="1"/>
</dbReference>
<proteinExistence type="predicted"/>
<dbReference type="OMA" id="RCRGTNK"/>
<keyword evidence="2 13" id="KW-0812">Transmembrane</keyword>
<evidence type="ECO:0000256" key="9">
    <source>
        <dbReference type="ARBA" id="ARBA00043044"/>
    </source>
</evidence>
<evidence type="ECO:0000313" key="16">
    <source>
        <dbReference type="Proteomes" id="UP000268350"/>
    </source>
</evidence>
<comment type="subcellular location">
    <subcellularLocation>
        <location evidence="1">Membrane</location>
        <topology evidence="1">Multi-pass membrane protein</topology>
    </subcellularLocation>
</comment>
<feature type="transmembrane region" description="Helical" evidence="13">
    <location>
        <begin position="163"/>
        <end position="182"/>
    </location>
</feature>
<dbReference type="SUPFAM" id="SSF57850">
    <property type="entry name" value="RING/U-box"/>
    <property type="match status" value="1"/>
</dbReference>
<reference evidence="16" key="1">
    <citation type="submission" date="2018-01" db="EMBL/GenBank/DDBJ databases">
        <authorList>
            <person name="Alioto T."/>
            <person name="Alioto T."/>
        </authorList>
    </citation>
    <scope>NUCLEOTIDE SEQUENCE [LARGE SCALE GENOMIC DNA]</scope>
</reference>
<dbReference type="SMART" id="SM00744">
    <property type="entry name" value="RINGv"/>
    <property type="match status" value="1"/>
</dbReference>
<dbReference type="EMBL" id="OUUW01000016">
    <property type="protein sequence ID" value="SPP88879.1"/>
    <property type="molecule type" value="Genomic_DNA"/>
</dbReference>
<dbReference type="AlphaFoldDB" id="A0A3B0KQH8"/>
<evidence type="ECO:0000256" key="13">
    <source>
        <dbReference type="SAM" id="Phobius"/>
    </source>
</evidence>
<evidence type="ECO:0000256" key="3">
    <source>
        <dbReference type="ARBA" id="ARBA00022723"/>
    </source>
</evidence>
<sequence length="368" mass="41863">MVVVGTGSFTRGTNCSKGEQSRQESTDQYGTRLLNKINPNSGIEQKISYEMDPRLDWEPEEVRICWICLTGDEEQPPHRIDWLHPCRCRGSTKWVHRVCLNRWIDAQQRQLQQPNQPIVCTQCLTQYIMVLPPLNAFDRTLQWLFRFYNSVCHSMMPGTLSSVVYLSAGAYGAITMIQIFGFRVAMTLIKAEPLVLMVVLPTIPTVLVLLRDFQWDMRLIRLWRSRRIARPAVLAEDGHMLPGAPLDDNYYAAMALLGNPDMEILQEENLFSLEGIANATKSFYVALSLPSIATLLGRTLYAKVNNKLLGTVLGGLTFLGIKALARAYMRQCNRQCLRGRRVLDNLPLNVQRYNSLRQSGSRNIPNTQ</sequence>
<evidence type="ECO:0000256" key="5">
    <source>
        <dbReference type="ARBA" id="ARBA00022833"/>
    </source>
</evidence>
<feature type="transmembrane region" description="Helical" evidence="13">
    <location>
        <begin position="194"/>
        <end position="213"/>
    </location>
</feature>
<protein>
    <recommendedName>
        <fullName evidence="8">E3 ubiquitin-protein ligase MARCHF5</fullName>
    </recommendedName>
    <alternativeName>
        <fullName evidence="10">Membrane-associated RING finger protein 5</fullName>
    </alternativeName>
    <alternativeName>
        <fullName evidence="9">Membrane-associated RING-CH protein V</fullName>
    </alternativeName>
    <alternativeName>
        <fullName evidence="11">RING-type E3 ubiquitin transferase MARCHF5</fullName>
    </alternativeName>
</protein>
<name>A0A3B0KQH8_DROGU</name>
<accession>A0A3B0KQH8</accession>
<evidence type="ECO:0000256" key="10">
    <source>
        <dbReference type="ARBA" id="ARBA00043185"/>
    </source>
</evidence>
<feature type="compositionally biased region" description="Polar residues" evidence="12">
    <location>
        <begin position="7"/>
        <end position="18"/>
    </location>
</feature>
<dbReference type="GO" id="GO:0016020">
    <property type="term" value="C:membrane"/>
    <property type="evidence" value="ECO:0007669"/>
    <property type="project" value="UniProtKB-SubCell"/>
</dbReference>
<dbReference type="PANTHER" id="PTHR46283">
    <property type="entry name" value="E3 UBIQUITIN-PROTEIN LIGASE MARCH5"/>
    <property type="match status" value="1"/>
</dbReference>
<dbReference type="GO" id="GO:0008270">
    <property type="term" value="F:zinc ion binding"/>
    <property type="evidence" value="ECO:0007669"/>
    <property type="project" value="UniProtKB-KW"/>
</dbReference>
<keyword evidence="3" id="KW-0479">Metal-binding</keyword>
<dbReference type="PROSITE" id="PS51292">
    <property type="entry name" value="ZF_RING_CH"/>
    <property type="match status" value="1"/>
</dbReference>
<evidence type="ECO:0000259" key="14">
    <source>
        <dbReference type="PROSITE" id="PS51292"/>
    </source>
</evidence>